<dbReference type="RefSeq" id="WP_338749865.1">
    <property type="nucleotide sequence ID" value="NZ_CP144913.1"/>
</dbReference>
<sequence length="209" mass="24371">MPVFRHGERKFLFIHIPKTGGSSIERAFADAGYDTLYRDGRTGPTSWNSIRRCTPQHMHREMLESILRMDQFDGVFTVVRDPMARMKSEYLWRHRNAEFSIGGRSVEKWTAKTLSQYADDPFIFDNHIRPQVDYLVDRAEIFRFEDGLDEMATTLNSKWGLGLPDQLPRVREGSSTTKYASKDVEVTTTMRDLVGDFYREDYRTFGYTA</sequence>
<reference evidence="1 2" key="1">
    <citation type="submission" date="2024-02" db="EMBL/GenBank/DDBJ databases">
        <title>Janibacter sp. nov., isolated from gut of marine sandworm.</title>
        <authorList>
            <person name="Kim B."/>
            <person name="Jun M.O."/>
            <person name="Shin N.-R."/>
        </authorList>
    </citation>
    <scope>NUCLEOTIDE SEQUENCE [LARGE SCALE GENOMIC DNA]</scope>
    <source>
        <strain evidence="1 2">A1S7</strain>
    </source>
</reference>
<gene>
    <name evidence="1" type="ORF">V1351_00995</name>
</gene>
<dbReference type="SUPFAM" id="SSF52540">
    <property type="entry name" value="P-loop containing nucleoside triphosphate hydrolases"/>
    <property type="match status" value="1"/>
</dbReference>
<dbReference type="InterPro" id="IPR005331">
    <property type="entry name" value="Sulfotransferase"/>
</dbReference>
<name>A0ABZ2MHY1_9MICO</name>
<dbReference type="EMBL" id="CP144913">
    <property type="protein sequence ID" value="WXB76666.1"/>
    <property type="molecule type" value="Genomic_DNA"/>
</dbReference>
<dbReference type="Pfam" id="PF03567">
    <property type="entry name" value="Sulfotransfer_2"/>
    <property type="match status" value="1"/>
</dbReference>
<accession>A0ABZ2MHY1</accession>
<organism evidence="1 2">
    <name type="scientific">Janibacter alittae</name>
    <dbReference type="NCBI Taxonomy" id="3115209"/>
    <lineage>
        <taxon>Bacteria</taxon>
        <taxon>Bacillati</taxon>
        <taxon>Actinomycetota</taxon>
        <taxon>Actinomycetes</taxon>
        <taxon>Micrococcales</taxon>
        <taxon>Intrasporangiaceae</taxon>
        <taxon>Janibacter</taxon>
    </lineage>
</organism>
<protein>
    <submittedName>
        <fullName evidence="1">Sulfotransferase family 2 domain-containing protein</fullName>
    </submittedName>
</protein>
<evidence type="ECO:0000313" key="2">
    <source>
        <dbReference type="Proteomes" id="UP001382727"/>
    </source>
</evidence>
<dbReference type="Proteomes" id="UP001382727">
    <property type="component" value="Chromosome"/>
</dbReference>
<evidence type="ECO:0000313" key="1">
    <source>
        <dbReference type="EMBL" id="WXB76666.1"/>
    </source>
</evidence>
<dbReference type="InterPro" id="IPR027417">
    <property type="entry name" value="P-loop_NTPase"/>
</dbReference>
<dbReference type="Gene3D" id="3.40.50.300">
    <property type="entry name" value="P-loop containing nucleotide triphosphate hydrolases"/>
    <property type="match status" value="1"/>
</dbReference>
<proteinExistence type="predicted"/>
<keyword evidence="2" id="KW-1185">Reference proteome</keyword>